<keyword evidence="3" id="KW-0134">Cell wall</keyword>
<reference evidence="10 11" key="1">
    <citation type="journal article" date="2018" name="PLoS Genet.">
        <title>Population sequencing reveals clonal diversity and ancestral inbreeding in the grapevine cultivar Chardonnay.</title>
        <authorList>
            <person name="Roach M.J."/>
            <person name="Johnson D.L."/>
            <person name="Bohlmann J."/>
            <person name="van Vuuren H.J."/>
            <person name="Jones S.J."/>
            <person name="Pretorius I.S."/>
            <person name="Schmidt S.A."/>
            <person name="Borneman A.R."/>
        </authorList>
    </citation>
    <scope>NUCLEOTIDE SEQUENCE [LARGE SCALE GENOMIC DNA]</scope>
    <source>
        <strain evidence="11">cv. Chardonnay</strain>
        <tissue evidence="10">Leaf</tissue>
    </source>
</reference>
<evidence type="ECO:0000256" key="4">
    <source>
        <dbReference type="ARBA" id="ARBA00022525"/>
    </source>
</evidence>
<evidence type="ECO:0000313" key="10">
    <source>
        <dbReference type="EMBL" id="RVW69009.1"/>
    </source>
</evidence>
<dbReference type="PANTHER" id="PTHR31375">
    <property type="match status" value="1"/>
</dbReference>
<protein>
    <submittedName>
        <fullName evidence="10">Putative polygalacturonase</fullName>
    </submittedName>
</protein>
<name>A0A438G9X9_VITVI</name>
<evidence type="ECO:0000256" key="1">
    <source>
        <dbReference type="ARBA" id="ARBA00004191"/>
    </source>
</evidence>
<dbReference type="SUPFAM" id="SSF51126">
    <property type="entry name" value="Pectin lyase-like"/>
    <property type="match status" value="1"/>
</dbReference>
<accession>A0A438G9X9</accession>
<gene>
    <name evidence="10" type="primary">VvCHDp000960_9</name>
    <name evidence="10" type="ORF">CK203_061078</name>
</gene>
<evidence type="ECO:0000256" key="2">
    <source>
        <dbReference type="ARBA" id="ARBA00008834"/>
    </source>
</evidence>
<dbReference type="GO" id="GO:0004650">
    <property type="term" value="F:polygalacturonase activity"/>
    <property type="evidence" value="ECO:0007669"/>
    <property type="project" value="InterPro"/>
</dbReference>
<keyword evidence="7" id="KW-0961">Cell wall biogenesis/degradation</keyword>
<keyword evidence="5 8" id="KW-0378">Hydrolase</keyword>
<proteinExistence type="inferred from homology"/>
<evidence type="ECO:0000313" key="11">
    <source>
        <dbReference type="Proteomes" id="UP000288805"/>
    </source>
</evidence>
<evidence type="ECO:0000256" key="9">
    <source>
        <dbReference type="SAM" id="SignalP"/>
    </source>
</evidence>
<dbReference type="GO" id="GO:0071555">
    <property type="term" value="P:cell wall organization"/>
    <property type="evidence" value="ECO:0007669"/>
    <property type="project" value="UniProtKB-KW"/>
</dbReference>
<dbReference type="Proteomes" id="UP000288805">
    <property type="component" value="Unassembled WGS sequence"/>
</dbReference>
<feature type="chain" id="PRO_5018983239" evidence="9">
    <location>
        <begin position="18"/>
        <end position="128"/>
    </location>
</feature>
<organism evidence="10 11">
    <name type="scientific">Vitis vinifera</name>
    <name type="common">Grape</name>
    <dbReference type="NCBI Taxonomy" id="29760"/>
    <lineage>
        <taxon>Eukaryota</taxon>
        <taxon>Viridiplantae</taxon>
        <taxon>Streptophyta</taxon>
        <taxon>Embryophyta</taxon>
        <taxon>Tracheophyta</taxon>
        <taxon>Spermatophyta</taxon>
        <taxon>Magnoliopsida</taxon>
        <taxon>eudicotyledons</taxon>
        <taxon>Gunneridae</taxon>
        <taxon>Pentapetalae</taxon>
        <taxon>rosids</taxon>
        <taxon>Vitales</taxon>
        <taxon>Vitaceae</taxon>
        <taxon>Viteae</taxon>
        <taxon>Vitis</taxon>
    </lineage>
</organism>
<dbReference type="AlphaFoldDB" id="A0A438G9X9"/>
<dbReference type="InterPro" id="IPR000743">
    <property type="entry name" value="Glyco_hydro_28"/>
</dbReference>
<evidence type="ECO:0000256" key="3">
    <source>
        <dbReference type="ARBA" id="ARBA00022512"/>
    </source>
</evidence>
<evidence type="ECO:0000256" key="8">
    <source>
        <dbReference type="RuleBase" id="RU361169"/>
    </source>
</evidence>
<sequence length="128" mass="14173">MRGRTFLSFSWDALTWGALKIYTCLDLVLQGLTHINPQKAHIILTKCDGANINNITISAPEDAPNTDGIDIGGSNHVQVQNSKIGTGDDCIAISARWCQKHMCEVVILQETTLLELGSRHGWWEGREK</sequence>
<keyword evidence="6 8" id="KW-0326">Glycosidase</keyword>
<comment type="similarity">
    <text evidence="2 8">Belongs to the glycosyl hydrolase 28 family.</text>
</comment>
<evidence type="ECO:0000256" key="5">
    <source>
        <dbReference type="ARBA" id="ARBA00022801"/>
    </source>
</evidence>
<evidence type="ECO:0000256" key="6">
    <source>
        <dbReference type="ARBA" id="ARBA00023295"/>
    </source>
</evidence>
<keyword evidence="4" id="KW-0964">Secreted</keyword>
<keyword evidence="9" id="KW-0732">Signal</keyword>
<comment type="caution">
    <text evidence="10">The sequence shown here is derived from an EMBL/GenBank/DDBJ whole genome shotgun (WGS) entry which is preliminary data.</text>
</comment>
<dbReference type="InterPro" id="IPR011050">
    <property type="entry name" value="Pectin_lyase_fold/virulence"/>
</dbReference>
<dbReference type="Gene3D" id="2.160.20.10">
    <property type="entry name" value="Single-stranded right-handed beta-helix, Pectin lyase-like"/>
    <property type="match status" value="1"/>
</dbReference>
<dbReference type="EMBL" id="QGNW01000511">
    <property type="protein sequence ID" value="RVW69009.1"/>
    <property type="molecule type" value="Genomic_DNA"/>
</dbReference>
<feature type="signal peptide" evidence="9">
    <location>
        <begin position="1"/>
        <end position="17"/>
    </location>
</feature>
<evidence type="ECO:0000256" key="7">
    <source>
        <dbReference type="ARBA" id="ARBA00023316"/>
    </source>
</evidence>
<dbReference type="InterPro" id="IPR012334">
    <property type="entry name" value="Pectin_lyas_fold"/>
</dbReference>
<dbReference type="GO" id="GO:0005975">
    <property type="term" value="P:carbohydrate metabolic process"/>
    <property type="evidence" value="ECO:0007669"/>
    <property type="project" value="InterPro"/>
</dbReference>
<comment type="subcellular location">
    <subcellularLocation>
        <location evidence="1">Secreted</location>
        <location evidence="1">Cell wall</location>
    </subcellularLocation>
</comment>
<dbReference type="Pfam" id="PF00295">
    <property type="entry name" value="Glyco_hydro_28"/>
    <property type="match status" value="1"/>
</dbReference>